<evidence type="ECO:0000313" key="2">
    <source>
        <dbReference type="EMBL" id="MBB4951921.1"/>
    </source>
</evidence>
<evidence type="ECO:0000259" key="1">
    <source>
        <dbReference type="Pfam" id="PF04167"/>
    </source>
</evidence>
<dbReference type="Gene3D" id="2.40.380.10">
    <property type="entry name" value="FomD-like"/>
    <property type="match status" value="1"/>
</dbReference>
<protein>
    <recommendedName>
        <fullName evidence="1">DUF402 domain-containing protein</fullName>
    </recommendedName>
</protein>
<dbReference type="InterPro" id="IPR007295">
    <property type="entry name" value="DUF402"/>
</dbReference>
<dbReference type="Pfam" id="PF04167">
    <property type="entry name" value="DUF402"/>
    <property type="match status" value="1"/>
</dbReference>
<organism evidence="2 3">
    <name type="scientific">Kitasatospora gansuensis</name>
    <dbReference type="NCBI Taxonomy" id="258050"/>
    <lineage>
        <taxon>Bacteria</taxon>
        <taxon>Bacillati</taxon>
        <taxon>Actinomycetota</taxon>
        <taxon>Actinomycetes</taxon>
        <taxon>Kitasatosporales</taxon>
        <taxon>Streptomycetaceae</taxon>
        <taxon>Kitasatospora</taxon>
    </lineage>
</organism>
<gene>
    <name evidence="2" type="ORF">F4556_007575</name>
</gene>
<dbReference type="RefSeq" id="WP_184925945.1">
    <property type="nucleotide sequence ID" value="NZ_JACHJR010000002.1"/>
</dbReference>
<dbReference type="EMBL" id="JACHJR010000002">
    <property type="protein sequence ID" value="MBB4951921.1"/>
    <property type="molecule type" value="Genomic_DNA"/>
</dbReference>
<comment type="caution">
    <text evidence="2">The sequence shown here is derived from an EMBL/GenBank/DDBJ whole genome shotgun (WGS) entry which is preliminary data.</text>
</comment>
<dbReference type="InterPro" id="IPR035930">
    <property type="entry name" value="FomD-like_sf"/>
</dbReference>
<dbReference type="AlphaFoldDB" id="A0A7W7SK19"/>
<keyword evidence="3" id="KW-1185">Reference proteome</keyword>
<accession>A0A7W7SK19</accession>
<dbReference type="SUPFAM" id="SSF159234">
    <property type="entry name" value="FomD-like"/>
    <property type="match status" value="1"/>
</dbReference>
<evidence type="ECO:0000313" key="3">
    <source>
        <dbReference type="Proteomes" id="UP000573327"/>
    </source>
</evidence>
<feature type="domain" description="DUF402" evidence="1">
    <location>
        <begin position="2"/>
        <end position="83"/>
    </location>
</feature>
<sequence length="113" mass="12926">MHCFQDTSGEPLRWYVNFEKPYLRRQGVGIDTLDLVVTPDLSGPHWKDRDEYAQLRRLGVIDDYLHRQVERAKGRAITMLDNRTGPFAGGWPAWAPDPAWPLPELPADADVPD</sequence>
<name>A0A7W7SK19_9ACTN</name>
<proteinExistence type="predicted"/>
<dbReference type="Proteomes" id="UP000573327">
    <property type="component" value="Unassembled WGS sequence"/>
</dbReference>
<reference evidence="2 3" key="1">
    <citation type="submission" date="2020-08" db="EMBL/GenBank/DDBJ databases">
        <title>Sequencing the genomes of 1000 actinobacteria strains.</title>
        <authorList>
            <person name="Klenk H.-P."/>
        </authorList>
    </citation>
    <scope>NUCLEOTIDE SEQUENCE [LARGE SCALE GENOMIC DNA]</scope>
    <source>
        <strain evidence="2 3">DSM 44786</strain>
    </source>
</reference>